<dbReference type="AlphaFoldDB" id="A0A1A8LVD4"/>
<sequence length="155" mass="18120">MERGMLRRNLPAGPLTPAADNQHSSEALQRRKTRNRERGRGERGVEKSEQRLSTIKHKRETSSRGTTRRIQRRETKQGKPETAFDHNQRETERPRDLPFIPTRRSFWEENHRLPEREREKGERETPVTAGVTRDLKEENLPRAGYCTSVGPCPEL</sequence>
<dbReference type="EMBL" id="HAEF01009333">
    <property type="protein sequence ID" value="SBR48291.1"/>
    <property type="molecule type" value="Transcribed_RNA"/>
</dbReference>
<organism evidence="2">
    <name type="scientific">Nothobranchius pienaari</name>
    <dbReference type="NCBI Taxonomy" id="704102"/>
    <lineage>
        <taxon>Eukaryota</taxon>
        <taxon>Metazoa</taxon>
        <taxon>Chordata</taxon>
        <taxon>Craniata</taxon>
        <taxon>Vertebrata</taxon>
        <taxon>Euteleostomi</taxon>
        <taxon>Actinopterygii</taxon>
        <taxon>Neopterygii</taxon>
        <taxon>Teleostei</taxon>
        <taxon>Neoteleostei</taxon>
        <taxon>Acanthomorphata</taxon>
        <taxon>Ovalentaria</taxon>
        <taxon>Atherinomorphae</taxon>
        <taxon>Cyprinodontiformes</taxon>
        <taxon>Nothobranchiidae</taxon>
        <taxon>Nothobranchius</taxon>
    </lineage>
</organism>
<feature type="region of interest" description="Disordered" evidence="1">
    <location>
        <begin position="1"/>
        <end position="136"/>
    </location>
</feature>
<evidence type="ECO:0000313" key="2">
    <source>
        <dbReference type="EMBL" id="SBR48291.1"/>
    </source>
</evidence>
<protein>
    <submittedName>
        <fullName evidence="2">Ubiquitin specific peptidase 18</fullName>
    </submittedName>
</protein>
<accession>A0A1A8LVD4</accession>
<proteinExistence type="predicted"/>
<reference evidence="2" key="1">
    <citation type="submission" date="2016-05" db="EMBL/GenBank/DDBJ databases">
        <authorList>
            <person name="Lavstsen T."/>
            <person name="Jespersen J.S."/>
        </authorList>
    </citation>
    <scope>NUCLEOTIDE SEQUENCE</scope>
    <source>
        <tissue evidence="2">Brain</tissue>
    </source>
</reference>
<feature type="compositionally biased region" description="Basic and acidic residues" evidence="1">
    <location>
        <begin position="105"/>
        <end position="125"/>
    </location>
</feature>
<reference evidence="2" key="2">
    <citation type="submission" date="2016-06" db="EMBL/GenBank/DDBJ databases">
        <title>The genome of a short-lived fish provides insights into sex chromosome evolution and the genetic control of aging.</title>
        <authorList>
            <person name="Reichwald K."/>
            <person name="Felder M."/>
            <person name="Petzold A."/>
            <person name="Koch P."/>
            <person name="Groth M."/>
            <person name="Platzer M."/>
        </authorList>
    </citation>
    <scope>NUCLEOTIDE SEQUENCE</scope>
    <source>
        <tissue evidence="2">Brain</tissue>
    </source>
</reference>
<feature type="compositionally biased region" description="Basic and acidic residues" evidence="1">
    <location>
        <begin position="72"/>
        <end position="96"/>
    </location>
</feature>
<name>A0A1A8LVD4_9TELE</name>
<gene>
    <name evidence="2" type="primary">CU571169.4</name>
</gene>
<evidence type="ECO:0000256" key="1">
    <source>
        <dbReference type="SAM" id="MobiDB-lite"/>
    </source>
</evidence>
<feature type="compositionally biased region" description="Basic and acidic residues" evidence="1">
    <location>
        <begin position="36"/>
        <end position="50"/>
    </location>
</feature>